<name>A0ABV7YKJ1_9ACTN</name>
<proteinExistence type="predicted"/>
<accession>A0ABV7YKJ1</accession>
<keyword evidence="1" id="KW-0418">Kinase</keyword>
<evidence type="ECO:0000313" key="2">
    <source>
        <dbReference type="Proteomes" id="UP001595699"/>
    </source>
</evidence>
<comment type="caution">
    <text evidence="1">The sequence shown here is derived from an EMBL/GenBank/DDBJ whole genome shotgun (WGS) entry which is preliminary data.</text>
</comment>
<dbReference type="Proteomes" id="UP001595699">
    <property type="component" value="Unassembled WGS sequence"/>
</dbReference>
<dbReference type="GO" id="GO:0016301">
    <property type="term" value="F:kinase activity"/>
    <property type="evidence" value="ECO:0007669"/>
    <property type="project" value="UniProtKB-KW"/>
</dbReference>
<gene>
    <name evidence="1" type="ORF">ACFOUW_30205</name>
</gene>
<dbReference type="Gene3D" id="3.40.50.300">
    <property type="entry name" value="P-loop containing nucleotide triphosphate hydrolases"/>
    <property type="match status" value="1"/>
</dbReference>
<organism evidence="1 2">
    <name type="scientific">Tenggerimyces flavus</name>
    <dbReference type="NCBI Taxonomy" id="1708749"/>
    <lineage>
        <taxon>Bacteria</taxon>
        <taxon>Bacillati</taxon>
        <taxon>Actinomycetota</taxon>
        <taxon>Actinomycetes</taxon>
        <taxon>Propionibacteriales</taxon>
        <taxon>Nocardioidaceae</taxon>
        <taxon>Tenggerimyces</taxon>
    </lineage>
</organism>
<dbReference type="SUPFAM" id="SSF52540">
    <property type="entry name" value="P-loop containing nucleoside triphosphate hydrolases"/>
    <property type="match status" value="1"/>
</dbReference>
<keyword evidence="2" id="KW-1185">Reference proteome</keyword>
<dbReference type="RefSeq" id="WP_239553933.1">
    <property type="nucleotide sequence ID" value="NZ_JAFBCM010000001.1"/>
</dbReference>
<evidence type="ECO:0000313" key="1">
    <source>
        <dbReference type="EMBL" id="MFC3765141.1"/>
    </source>
</evidence>
<dbReference type="InterPro" id="IPR027417">
    <property type="entry name" value="P-loop_NTPase"/>
</dbReference>
<keyword evidence="1" id="KW-0808">Transferase</keyword>
<sequence>MAMDGAVTASRRSAVVRLADVAREVLAGPPRLGAVRLVCIDGRAGAGKSTLAGRLASFLGDAQIVHLDDLYEGWSGLPRVWDRLDSWVLQPLRANFRGRYQRYDWESGSYAEWHDVPVRPALIVEGVGSADRAIDHLSTLKMWVDAPLDVRYRRAIERDGEGFRPYWDAWAADEDLHFARERTAERADVVVDGDSALAYDEETEIVILG</sequence>
<protein>
    <submittedName>
        <fullName evidence="1">Uridine kinase</fullName>
    </submittedName>
</protein>
<dbReference type="EMBL" id="JBHRZH010000036">
    <property type="protein sequence ID" value="MFC3765141.1"/>
    <property type="molecule type" value="Genomic_DNA"/>
</dbReference>
<reference evidence="2" key="1">
    <citation type="journal article" date="2019" name="Int. J. Syst. Evol. Microbiol.">
        <title>The Global Catalogue of Microorganisms (GCM) 10K type strain sequencing project: providing services to taxonomists for standard genome sequencing and annotation.</title>
        <authorList>
            <consortium name="The Broad Institute Genomics Platform"/>
            <consortium name="The Broad Institute Genome Sequencing Center for Infectious Disease"/>
            <person name="Wu L."/>
            <person name="Ma J."/>
        </authorList>
    </citation>
    <scope>NUCLEOTIDE SEQUENCE [LARGE SCALE GENOMIC DNA]</scope>
    <source>
        <strain evidence="2">CGMCC 4.7241</strain>
    </source>
</reference>